<reference evidence="2" key="3">
    <citation type="journal article" date="2014" name="Nature">
        <title>Elephant shark genome provides unique insights into gnathostome evolution.</title>
        <authorList>
            <consortium name="International Elephant Shark Genome Sequencing Consortium"/>
            <person name="Venkatesh B."/>
            <person name="Lee A.P."/>
            <person name="Ravi V."/>
            <person name="Maurya A.K."/>
            <person name="Lian M.M."/>
            <person name="Swann J.B."/>
            <person name="Ohta Y."/>
            <person name="Flajnik M.F."/>
            <person name="Sutoh Y."/>
            <person name="Kasahara M."/>
            <person name="Hoon S."/>
            <person name="Gangu V."/>
            <person name="Roy S.W."/>
            <person name="Irimia M."/>
            <person name="Korzh V."/>
            <person name="Kondrychyn I."/>
            <person name="Lim Z.W."/>
            <person name="Tay B.H."/>
            <person name="Tohari S."/>
            <person name="Kong K.W."/>
            <person name="Ho S."/>
            <person name="Lorente-Galdos B."/>
            <person name="Quilez J."/>
            <person name="Marques-Bonet T."/>
            <person name="Raney B.J."/>
            <person name="Ingham P.W."/>
            <person name="Tay A."/>
            <person name="Hillier L.W."/>
            <person name="Minx P."/>
            <person name="Boehm T."/>
            <person name="Wilson R.K."/>
            <person name="Brenner S."/>
            <person name="Warren W.C."/>
        </authorList>
    </citation>
    <scope>NUCLEOTIDE SEQUENCE [LARGE SCALE GENOMIC DNA]</scope>
</reference>
<accession>A0A4W3HMU3</accession>
<dbReference type="InParanoid" id="A0A4W3HMU3"/>
<evidence type="ECO:0000313" key="1">
    <source>
        <dbReference type="Ensembl" id="ENSCMIP00000018503.1"/>
    </source>
</evidence>
<organism evidence="1 2">
    <name type="scientific">Callorhinchus milii</name>
    <name type="common">Ghost shark</name>
    <dbReference type="NCBI Taxonomy" id="7868"/>
    <lineage>
        <taxon>Eukaryota</taxon>
        <taxon>Metazoa</taxon>
        <taxon>Chordata</taxon>
        <taxon>Craniata</taxon>
        <taxon>Vertebrata</taxon>
        <taxon>Chondrichthyes</taxon>
        <taxon>Holocephali</taxon>
        <taxon>Chimaeriformes</taxon>
        <taxon>Callorhinchidae</taxon>
        <taxon>Callorhinchus</taxon>
    </lineage>
</organism>
<dbReference type="Proteomes" id="UP000314986">
    <property type="component" value="Unassembled WGS sequence"/>
</dbReference>
<keyword evidence="2" id="KW-1185">Reference proteome</keyword>
<proteinExistence type="predicted"/>
<reference evidence="1" key="5">
    <citation type="submission" date="2025-09" db="UniProtKB">
        <authorList>
            <consortium name="Ensembl"/>
        </authorList>
    </citation>
    <scope>IDENTIFICATION</scope>
</reference>
<reference evidence="1" key="4">
    <citation type="submission" date="2025-08" db="UniProtKB">
        <authorList>
            <consortium name="Ensembl"/>
        </authorList>
    </citation>
    <scope>IDENTIFICATION</scope>
</reference>
<dbReference type="STRING" id="7868.ENSCMIP00000018503"/>
<reference evidence="2" key="2">
    <citation type="journal article" date="2007" name="PLoS Biol.">
        <title>Survey sequencing and comparative analysis of the elephant shark (Callorhinchus milii) genome.</title>
        <authorList>
            <person name="Venkatesh B."/>
            <person name="Kirkness E.F."/>
            <person name="Loh Y.H."/>
            <person name="Halpern A.L."/>
            <person name="Lee A.P."/>
            <person name="Johnson J."/>
            <person name="Dandona N."/>
            <person name="Viswanathan L.D."/>
            <person name="Tay A."/>
            <person name="Venter J.C."/>
            <person name="Strausberg R.L."/>
            <person name="Brenner S."/>
        </authorList>
    </citation>
    <scope>NUCLEOTIDE SEQUENCE [LARGE SCALE GENOMIC DNA]</scope>
</reference>
<dbReference type="Ensembl" id="ENSCMIT00000018853.1">
    <property type="protein sequence ID" value="ENSCMIP00000018503.1"/>
    <property type="gene ID" value="ENSCMIG00000008696.1"/>
</dbReference>
<dbReference type="AlphaFoldDB" id="A0A4W3HMU3"/>
<protein>
    <submittedName>
        <fullName evidence="1">Uncharacterized protein</fullName>
    </submittedName>
</protein>
<evidence type="ECO:0000313" key="2">
    <source>
        <dbReference type="Proteomes" id="UP000314986"/>
    </source>
</evidence>
<dbReference type="GeneTree" id="ENSGT00960000190561"/>
<reference evidence="2" key="1">
    <citation type="journal article" date="2006" name="Science">
        <title>Ancient noncoding elements conserved in the human genome.</title>
        <authorList>
            <person name="Venkatesh B."/>
            <person name="Kirkness E.F."/>
            <person name="Loh Y.H."/>
            <person name="Halpern A.L."/>
            <person name="Lee A.P."/>
            <person name="Johnson J."/>
            <person name="Dandona N."/>
            <person name="Viswanathan L.D."/>
            <person name="Tay A."/>
            <person name="Venter J.C."/>
            <person name="Strausberg R.L."/>
            <person name="Brenner S."/>
        </authorList>
    </citation>
    <scope>NUCLEOTIDE SEQUENCE [LARGE SCALE GENOMIC DNA]</scope>
</reference>
<sequence>MNILANELVAEVELLFLTVGEEKGSGLFLLAGRPEAVETLGPKALLLLDGKGAGKNGRYQGKANKMGKRPEVEALLRKHLETPDTKEE</sequence>
<name>A0A4W3HMU3_CALMI</name>
<dbReference type="OMA" id="YISMQNA"/>